<name>A0AAV7WT20_PLEWA</name>
<evidence type="ECO:0000313" key="3">
    <source>
        <dbReference type="Proteomes" id="UP001066276"/>
    </source>
</evidence>
<comment type="caution">
    <text evidence="2">The sequence shown here is derived from an EMBL/GenBank/DDBJ whole genome shotgun (WGS) entry which is preliminary data.</text>
</comment>
<gene>
    <name evidence="2" type="ORF">NDU88_004828</name>
</gene>
<evidence type="ECO:0000256" key="1">
    <source>
        <dbReference type="SAM" id="MobiDB-lite"/>
    </source>
</evidence>
<feature type="compositionally biased region" description="Low complexity" evidence="1">
    <location>
        <begin position="129"/>
        <end position="139"/>
    </location>
</feature>
<feature type="region of interest" description="Disordered" evidence="1">
    <location>
        <begin position="62"/>
        <end position="158"/>
    </location>
</feature>
<dbReference type="AlphaFoldDB" id="A0AAV7WT20"/>
<organism evidence="2 3">
    <name type="scientific">Pleurodeles waltl</name>
    <name type="common">Iberian ribbed newt</name>
    <dbReference type="NCBI Taxonomy" id="8319"/>
    <lineage>
        <taxon>Eukaryota</taxon>
        <taxon>Metazoa</taxon>
        <taxon>Chordata</taxon>
        <taxon>Craniata</taxon>
        <taxon>Vertebrata</taxon>
        <taxon>Euteleostomi</taxon>
        <taxon>Amphibia</taxon>
        <taxon>Batrachia</taxon>
        <taxon>Caudata</taxon>
        <taxon>Salamandroidea</taxon>
        <taxon>Salamandridae</taxon>
        <taxon>Pleurodelinae</taxon>
        <taxon>Pleurodeles</taxon>
    </lineage>
</organism>
<sequence length="321" mass="34398">MPNCRLSTEGGRVGSHEQELAKTAPQKSGQERRLRSVSDTPGGTKDTEKDALICLSAETTRRRGQARLREGGDRVRRQSHSVGPKMLKNAHGCISAKDVRGPGGPGRQSILSPHMQGSKASTNPQKTLSESGGSRAVSSRGGGTREEEENQDLHKKVIPTLRSSSRCVRRGGHLVKAARISGENHTSSGGTPVGKGLTEGRMERRLVTEGKQRQGGIVISNPKEQPSSMAARRRCRAVLRLPLIGGSRRPTAGPPHHQDSGPATVLVPCWTYGPKQGVEIPGSPCCHPRTERTGAPEMLSLKPSPLSGRIWDCSAFLLSSF</sequence>
<dbReference type="Proteomes" id="UP001066276">
    <property type="component" value="Chromosome 1_1"/>
</dbReference>
<feature type="compositionally biased region" description="Basic and acidic residues" evidence="1">
    <location>
        <begin position="67"/>
        <end position="76"/>
    </location>
</feature>
<protein>
    <submittedName>
        <fullName evidence="2">Uncharacterized protein</fullName>
    </submittedName>
</protein>
<dbReference type="EMBL" id="JANPWB010000001">
    <property type="protein sequence ID" value="KAJ1217233.1"/>
    <property type="molecule type" value="Genomic_DNA"/>
</dbReference>
<accession>A0AAV7WT20</accession>
<reference evidence="2" key="1">
    <citation type="journal article" date="2022" name="bioRxiv">
        <title>Sequencing and chromosome-scale assembly of the giantPleurodeles waltlgenome.</title>
        <authorList>
            <person name="Brown T."/>
            <person name="Elewa A."/>
            <person name="Iarovenko S."/>
            <person name="Subramanian E."/>
            <person name="Araus A.J."/>
            <person name="Petzold A."/>
            <person name="Susuki M."/>
            <person name="Suzuki K.-i.T."/>
            <person name="Hayashi T."/>
            <person name="Toyoda A."/>
            <person name="Oliveira C."/>
            <person name="Osipova E."/>
            <person name="Leigh N.D."/>
            <person name="Simon A."/>
            <person name="Yun M.H."/>
        </authorList>
    </citation>
    <scope>NUCLEOTIDE SEQUENCE</scope>
    <source>
        <strain evidence="2">20211129_DDA</strain>
        <tissue evidence="2">Liver</tissue>
    </source>
</reference>
<feature type="compositionally biased region" description="Polar residues" evidence="1">
    <location>
        <begin position="118"/>
        <end position="128"/>
    </location>
</feature>
<keyword evidence="3" id="KW-1185">Reference proteome</keyword>
<feature type="region of interest" description="Disordered" evidence="1">
    <location>
        <begin position="1"/>
        <end position="50"/>
    </location>
</feature>
<evidence type="ECO:0000313" key="2">
    <source>
        <dbReference type="EMBL" id="KAJ1217233.1"/>
    </source>
</evidence>
<proteinExistence type="predicted"/>